<evidence type="ECO:0000256" key="2">
    <source>
        <dbReference type="ARBA" id="ARBA00022448"/>
    </source>
</evidence>
<evidence type="ECO:0000313" key="7">
    <source>
        <dbReference type="Proteomes" id="UP001589646"/>
    </source>
</evidence>
<keyword evidence="2" id="KW-0813">Transport</keyword>
<dbReference type="InterPro" id="IPR039424">
    <property type="entry name" value="SBP_5"/>
</dbReference>
<dbReference type="CDD" id="cd00995">
    <property type="entry name" value="PBP2_NikA_DppA_OppA_like"/>
    <property type="match status" value="1"/>
</dbReference>
<gene>
    <name evidence="6" type="ORF">ACFFRN_34385</name>
</gene>
<dbReference type="PANTHER" id="PTHR30290">
    <property type="entry name" value="PERIPLASMIC BINDING COMPONENT OF ABC TRANSPORTER"/>
    <property type="match status" value="1"/>
</dbReference>
<keyword evidence="7" id="KW-1185">Reference proteome</keyword>
<evidence type="ECO:0000256" key="4">
    <source>
        <dbReference type="SAM" id="SignalP"/>
    </source>
</evidence>
<dbReference type="InterPro" id="IPR030678">
    <property type="entry name" value="Peptide/Ni-bd"/>
</dbReference>
<comment type="caution">
    <text evidence="6">The sequence shown here is derived from an EMBL/GenBank/DDBJ whole genome shotgun (WGS) entry which is preliminary data.</text>
</comment>
<dbReference type="PANTHER" id="PTHR30290:SF9">
    <property type="entry name" value="OLIGOPEPTIDE-BINDING PROTEIN APPA"/>
    <property type="match status" value="1"/>
</dbReference>
<dbReference type="Proteomes" id="UP001589646">
    <property type="component" value="Unassembled WGS sequence"/>
</dbReference>
<dbReference type="Gene3D" id="3.40.190.10">
    <property type="entry name" value="Periplasmic binding protein-like II"/>
    <property type="match status" value="1"/>
</dbReference>
<feature type="signal peptide" evidence="4">
    <location>
        <begin position="1"/>
        <end position="20"/>
    </location>
</feature>
<evidence type="ECO:0000259" key="5">
    <source>
        <dbReference type="Pfam" id="PF00496"/>
    </source>
</evidence>
<dbReference type="SUPFAM" id="SSF53850">
    <property type="entry name" value="Periplasmic binding protein-like II"/>
    <property type="match status" value="1"/>
</dbReference>
<organism evidence="6 7">
    <name type="scientific">Nonomuraea roseola</name>
    <dbReference type="NCBI Taxonomy" id="46179"/>
    <lineage>
        <taxon>Bacteria</taxon>
        <taxon>Bacillati</taxon>
        <taxon>Actinomycetota</taxon>
        <taxon>Actinomycetes</taxon>
        <taxon>Streptosporangiales</taxon>
        <taxon>Streptosporangiaceae</taxon>
        <taxon>Nonomuraea</taxon>
    </lineage>
</organism>
<evidence type="ECO:0000313" key="6">
    <source>
        <dbReference type="EMBL" id="MFB9531719.1"/>
    </source>
</evidence>
<dbReference type="Pfam" id="PF00496">
    <property type="entry name" value="SBP_bac_5"/>
    <property type="match status" value="1"/>
</dbReference>
<feature type="chain" id="PRO_5045257898" evidence="4">
    <location>
        <begin position="21"/>
        <end position="516"/>
    </location>
</feature>
<dbReference type="PIRSF" id="PIRSF002741">
    <property type="entry name" value="MppA"/>
    <property type="match status" value="1"/>
</dbReference>
<proteinExistence type="inferred from homology"/>
<accession>A0ABV5Q954</accession>
<evidence type="ECO:0000256" key="1">
    <source>
        <dbReference type="ARBA" id="ARBA00005695"/>
    </source>
</evidence>
<dbReference type="EMBL" id="JBHMCE010000011">
    <property type="protein sequence ID" value="MFB9531719.1"/>
    <property type="molecule type" value="Genomic_DNA"/>
</dbReference>
<protein>
    <submittedName>
        <fullName evidence="6">ABC transporter substrate-binding protein</fullName>
    </submittedName>
</protein>
<sequence length="516" mass="55450">MKIPLALCAAVLVLVGCAQAPEPVIAKDTLVWANTSPVRSLDIAHGFDTASTLAQFAMLDTPVTLDKTGAVVPSLAESWKETKPGVYDFRLRPGVTFSDGTPLTSDDVAFSLRRHLDPKVASEAASYFGTVKSVEATGPGAVRVVLRRPNATFLATAAIGWQVVPRKLAEAHPKDLGSPDVGTLGTGPYKVARYSITDGLTLVRNERYWGRARALSRIEIKAIEDPEARRLAVASGDVDATMDIPITDVRKWAGLPDVTTGFYPSNNLAFLSLDVTAGPLKDVHVRRAIAHAVNREALARVGTAGHGRLSPALLTTPQLKTLYGDRVEEVAGKLRTYKHDLTAAKAELAQSAYPDGFSITVPYAPVENPLIIQAVIADLAKIGIKLTLETQPEDAYRARLMSHDRVGIHFSDLGYSTPDAGEVLPDLLSRASAQEGGWNFSLYASAELDRRLDEAMSATGPAKADLVTEVLAEVAEQVPYIPLYCIDQAYALNKKFTADINAWTVDIYSAIRPAGA</sequence>
<dbReference type="RefSeq" id="WP_346119591.1">
    <property type="nucleotide sequence ID" value="NZ_BAAAXC010000008.1"/>
</dbReference>
<dbReference type="PROSITE" id="PS51257">
    <property type="entry name" value="PROKAR_LIPOPROTEIN"/>
    <property type="match status" value="1"/>
</dbReference>
<comment type="similarity">
    <text evidence="1">Belongs to the bacterial solute-binding protein 5 family.</text>
</comment>
<name>A0ABV5Q954_9ACTN</name>
<evidence type="ECO:0000256" key="3">
    <source>
        <dbReference type="ARBA" id="ARBA00022729"/>
    </source>
</evidence>
<dbReference type="InterPro" id="IPR000914">
    <property type="entry name" value="SBP_5_dom"/>
</dbReference>
<reference evidence="6 7" key="1">
    <citation type="submission" date="2024-09" db="EMBL/GenBank/DDBJ databases">
        <authorList>
            <person name="Sun Q."/>
            <person name="Mori K."/>
        </authorList>
    </citation>
    <scope>NUCLEOTIDE SEQUENCE [LARGE SCALE GENOMIC DNA]</scope>
    <source>
        <strain evidence="6 7">JCM 3323</strain>
    </source>
</reference>
<keyword evidence="3 4" id="KW-0732">Signal</keyword>
<dbReference type="Gene3D" id="3.10.105.10">
    <property type="entry name" value="Dipeptide-binding Protein, Domain 3"/>
    <property type="match status" value="1"/>
</dbReference>
<feature type="domain" description="Solute-binding protein family 5" evidence="5">
    <location>
        <begin position="71"/>
        <end position="429"/>
    </location>
</feature>